<proteinExistence type="predicted"/>
<protein>
    <submittedName>
        <fullName evidence="1">Uncharacterized protein</fullName>
    </submittedName>
</protein>
<sequence length="165" mass="18249">MLRLEEVPRTEGPGARRSIAHRSYTDDAGSRLVLDLARTGEDGWVLALFFDGEPPPAETVDGHRVLLREAVERLGLSLIEITPAATADEVHVVTPVSGASERIGIGVAWDLPYDHLDQLWQHVGLRRDAPREVKEVKLREVMRTPAWSSAPASLRRQAEDFLGAD</sequence>
<gene>
    <name evidence="1" type="ORF">BZB76_6689</name>
</gene>
<evidence type="ECO:0000313" key="1">
    <source>
        <dbReference type="EMBL" id="RKS68424.1"/>
    </source>
</evidence>
<accession>A0A495QAS8</accession>
<comment type="caution">
    <text evidence="1">The sequence shown here is derived from an EMBL/GenBank/DDBJ whole genome shotgun (WGS) entry which is preliminary data.</text>
</comment>
<evidence type="ECO:0000313" key="2">
    <source>
        <dbReference type="Proteomes" id="UP000274601"/>
    </source>
</evidence>
<organism evidence="1 2">
    <name type="scientific">Actinomadura pelletieri DSM 43383</name>
    <dbReference type="NCBI Taxonomy" id="1120940"/>
    <lineage>
        <taxon>Bacteria</taxon>
        <taxon>Bacillati</taxon>
        <taxon>Actinomycetota</taxon>
        <taxon>Actinomycetes</taxon>
        <taxon>Streptosporangiales</taxon>
        <taxon>Thermomonosporaceae</taxon>
        <taxon>Actinomadura</taxon>
    </lineage>
</organism>
<name>A0A495QAS8_9ACTN</name>
<dbReference type="AlphaFoldDB" id="A0A495QAS8"/>
<reference evidence="1 2" key="1">
    <citation type="submission" date="2018-10" db="EMBL/GenBank/DDBJ databases">
        <title>Genomic Encyclopedia of Archaeal and Bacterial Type Strains, Phase II (KMG-II): from individual species to whole genera.</title>
        <authorList>
            <person name="Goeker M."/>
        </authorList>
    </citation>
    <scope>NUCLEOTIDE SEQUENCE [LARGE SCALE GENOMIC DNA]</scope>
    <source>
        <strain evidence="1 2">DSM 43383</strain>
    </source>
</reference>
<dbReference type="EMBL" id="RBWU01000008">
    <property type="protein sequence ID" value="RKS68424.1"/>
    <property type="molecule type" value="Genomic_DNA"/>
</dbReference>
<keyword evidence="2" id="KW-1185">Reference proteome</keyword>
<dbReference type="Proteomes" id="UP000274601">
    <property type="component" value="Unassembled WGS sequence"/>
</dbReference>
<dbReference type="RefSeq" id="WP_246007353.1">
    <property type="nucleotide sequence ID" value="NZ_RBWU01000008.1"/>
</dbReference>